<evidence type="ECO:0000313" key="5">
    <source>
        <dbReference type="Proteomes" id="UP000319523"/>
    </source>
</evidence>
<accession>A0A506VA93</accession>
<reference evidence="4 5" key="1">
    <citation type="submission" date="2019-06" db="EMBL/GenBank/DDBJ databases">
        <authorList>
            <person name="Yang Y."/>
        </authorList>
    </citation>
    <scope>NUCLEOTIDE SEQUENCE [LARGE SCALE GENOMIC DNA]</scope>
    <source>
        <strain evidence="4 5">BIT-26</strain>
    </source>
</reference>
<dbReference type="InterPro" id="IPR001343">
    <property type="entry name" value="Hemolysn_Ca-bd"/>
</dbReference>
<dbReference type="InterPro" id="IPR011049">
    <property type="entry name" value="Serralysin-like_metalloprot_C"/>
</dbReference>
<comment type="subcellular location">
    <subcellularLocation>
        <location evidence="1">Secreted</location>
    </subcellularLocation>
</comment>
<dbReference type="InterPro" id="IPR050557">
    <property type="entry name" value="RTX_toxin/Mannuronan_C5-epim"/>
</dbReference>
<dbReference type="EMBL" id="VHQI01000004">
    <property type="protein sequence ID" value="TPW42647.1"/>
    <property type="molecule type" value="Genomic_DNA"/>
</dbReference>
<dbReference type="GO" id="GO:0005576">
    <property type="term" value="C:extracellular region"/>
    <property type="evidence" value="ECO:0007669"/>
    <property type="project" value="UniProtKB-SubCell"/>
</dbReference>
<dbReference type="Gene3D" id="3.40.50.1820">
    <property type="entry name" value="alpha/beta hydrolase"/>
    <property type="match status" value="1"/>
</dbReference>
<name>A0A506VA93_9GAMM</name>
<sequence>MGIFSFNNLNEDEAKALFNDALKLTTYTYHNLDDGLANGYYGSGFGLGLPVTLITALFGNGDSQGIIGGLPWNPDSEQKALETINEAGWYTIDAATLGYDGVTDSRGTYYGENFGYKTAQAEVMGKYDAEGHLIQIGIAFRGTSGPRENLICDTIGDAINDIFAGLMSEDYSNYYSANAFGDLLGKVAVFAGENGLSGSDVVVSGHSLGGLSVNSMAYLSDKNWNGFYSDANYIAFASPTQYEEGGKVLNVGFENDPVFRVLDGTDITLSTFFTHDGHYETTTDNIVNFNDYYASNTWNILPQSIVNIASWLTHMPFFYQDNMTRILDSEFYSLTDRDSTVVVANLSDGARTNTWVEDRNIYAQKHTGPVFIIGSEGNDLIKGGAGNDYIEGGIGDDTFRDAGGYNIISGGLGHNTLDIEQSLSDYDIAKDGNTLYLRDADGGITIASDIHTVQSLESFLWLFTESVDHNVTDDGLLSTKGLTSWATSVNGDSAANILQASEAGSWLFGGGGDDRLYGAGDNDTFVGGEGDDSIYAAGNDNTFIFSGDFGHDSIFGFNESDSLVLMGVQGAIGGDYHDFITESEESLVLDFGQNSITLVGVTQQMLDDAHVILA</sequence>
<dbReference type="PANTHER" id="PTHR38340">
    <property type="entry name" value="S-LAYER PROTEIN"/>
    <property type="match status" value="1"/>
</dbReference>
<evidence type="ECO:0000256" key="1">
    <source>
        <dbReference type="ARBA" id="ARBA00004613"/>
    </source>
</evidence>
<protein>
    <submittedName>
        <fullName evidence="4">Polyurethanase</fullName>
    </submittedName>
</protein>
<dbReference type="PANTHER" id="PTHR38340:SF1">
    <property type="entry name" value="S-LAYER PROTEIN"/>
    <property type="match status" value="1"/>
</dbReference>
<comment type="caution">
    <text evidence="4">The sequence shown here is derived from an EMBL/GenBank/DDBJ whole genome shotgun (WGS) entry which is preliminary data.</text>
</comment>
<dbReference type="Pfam" id="PF00353">
    <property type="entry name" value="HemolysinCabind"/>
    <property type="match status" value="2"/>
</dbReference>
<dbReference type="RefSeq" id="WP_141175619.1">
    <property type="nucleotide sequence ID" value="NZ_JBHUFX010000011.1"/>
</dbReference>
<evidence type="ECO:0000313" key="4">
    <source>
        <dbReference type="EMBL" id="TPW42647.1"/>
    </source>
</evidence>
<dbReference type="InterPro" id="IPR018511">
    <property type="entry name" value="Hemolysin-typ_Ca-bd_CS"/>
</dbReference>
<dbReference type="InterPro" id="IPR029058">
    <property type="entry name" value="AB_hydrolase_fold"/>
</dbReference>
<proteinExistence type="predicted"/>
<dbReference type="GO" id="GO:0005509">
    <property type="term" value="F:calcium ion binding"/>
    <property type="evidence" value="ECO:0007669"/>
    <property type="project" value="InterPro"/>
</dbReference>
<dbReference type="OrthoDB" id="7010652at2"/>
<keyword evidence="3" id="KW-0106">Calcium</keyword>
<dbReference type="AlphaFoldDB" id="A0A506VA93"/>
<dbReference type="PRINTS" id="PR00313">
    <property type="entry name" value="CABNDNGRPT"/>
</dbReference>
<dbReference type="Gene3D" id="2.150.10.10">
    <property type="entry name" value="Serralysin-like metalloprotease, C-terminal"/>
    <property type="match status" value="2"/>
</dbReference>
<dbReference type="SMR" id="A0A506VA93"/>
<evidence type="ECO:0000256" key="2">
    <source>
        <dbReference type="ARBA" id="ARBA00022525"/>
    </source>
</evidence>
<dbReference type="PROSITE" id="PS00330">
    <property type="entry name" value="HEMOLYSIN_CALCIUM"/>
    <property type="match status" value="1"/>
</dbReference>
<organism evidence="4 5">
    <name type="scientific">Mixta tenebrionis</name>
    <dbReference type="NCBI Taxonomy" id="2562439"/>
    <lineage>
        <taxon>Bacteria</taxon>
        <taxon>Pseudomonadati</taxon>
        <taxon>Pseudomonadota</taxon>
        <taxon>Gammaproteobacteria</taxon>
        <taxon>Enterobacterales</taxon>
        <taxon>Erwiniaceae</taxon>
        <taxon>Mixta</taxon>
    </lineage>
</organism>
<evidence type="ECO:0000256" key="3">
    <source>
        <dbReference type="ARBA" id="ARBA00022837"/>
    </source>
</evidence>
<keyword evidence="5" id="KW-1185">Reference proteome</keyword>
<dbReference type="Proteomes" id="UP000319523">
    <property type="component" value="Unassembled WGS sequence"/>
</dbReference>
<keyword evidence="2" id="KW-0964">Secreted</keyword>
<dbReference type="SUPFAM" id="SSF53474">
    <property type="entry name" value="alpha/beta-Hydrolases"/>
    <property type="match status" value="1"/>
</dbReference>
<dbReference type="SUPFAM" id="SSF51120">
    <property type="entry name" value="beta-Roll"/>
    <property type="match status" value="2"/>
</dbReference>
<gene>
    <name evidence="4" type="ORF">FKM52_07640</name>
</gene>